<dbReference type="EC" id="3.1.1.-" evidence="6"/>
<keyword evidence="8" id="KW-1185">Reference proteome</keyword>
<dbReference type="InterPro" id="IPR029058">
    <property type="entry name" value="AB_hydrolase_fold"/>
</dbReference>
<feature type="domain" description="Carboxylesterase type B" evidence="7">
    <location>
        <begin position="33"/>
        <end position="547"/>
    </location>
</feature>
<feature type="chain" id="PRO_5044951353" description="Carboxylic ester hydrolase" evidence="6">
    <location>
        <begin position="23"/>
        <end position="562"/>
    </location>
</feature>
<name>A0A6J1MQC9_BICAN</name>
<keyword evidence="5" id="KW-0325">Glycoprotein</keyword>
<evidence type="ECO:0000313" key="8">
    <source>
        <dbReference type="Proteomes" id="UP001652582"/>
    </source>
</evidence>
<evidence type="ECO:0000259" key="7">
    <source>
        <dbReference type="Pfam" id="PF00135"/>
    </source>
</evidence>
<evidence type="ECO:0000256" key="4">
    <source>
        <dbReference type="ARBA" id="ARBA00023157"/>
    </source>
</evidence>
<proteinExistence type="inferred from homology"/>
<dbReference type="GeneID" id="112045753"/>
<dbReference type="Proteomes" id="UP001652582">
    <property type="component" value="Chromosome 7"/>
</dbReference>
<keyword evidence="6" id="KW-0732">Signal</keyword>
<dbReference type="InterPro" id="IPR019826">
    <property type="entry name" value="Carboxylesterase_B_AS"/>
</dbReference>
<dbReference type="PROSITE" id="PS00122">
    <property type="entry name" value="CARBOXYLESTERASE_B_1"/>
    <property type="match status" value="1"/>
</dbReference>
<dbReference type="InterPro" id="IPR050309">
    <property type="entry name" value="Type-B_Carboxylest/Lipase"/>
</dbReference>
<dbReference type="KEGG" id="bany:112045753"/>
<dbReference type="GO" id="GO:0052689">
    <property type="term" value="F:carboxylic ester hydrolase activity"/>
    <property type="evidence" value="ECO:0007669"/>
    <property type="project" value="UniProtKB-KW"/>
</dbReference>
<evidence type="ECO:0000256" key="2">
    <source>
        <dbReference type="ARBA" id="ARBA00022487"/>
    </source>
</evidence>
<reference evidence="9" key="1">
    <citation type="submission" date="2025-08" db="UniProtKB">
        <authorList>
            <consortium name="RefSeq"/>
        </authorList>
    </citation>
    <scope>IDENTIFICATION</scope>
</reference>
<dbReference type="AlphaFoldDB" id="A0A6J1MQC9"/>
<organism evidence="8 9">
    <name type="scientific">Bicyclus anynana</name>
    <name type="common">Squinting bush brown butterfly</name>
    <dbReference type="NCBI Taxonomy" id="110368"/>
    <lineage>
        <taxon>Eukaryota</taxon>
        <taxon>Metazoa</taxon>
        <taxon>Ecdysozoa</taxon>
        <taxon>Arthropoda</taxon>
        <taxon>Hexapoda</taxon>
        <taxon>Insecta</taxon>
        <taxon>Pterygota</taxon>
        <taxon>Neoptera</taxon>
        <taxon>Endopterygota</taxon>
        <taxon>Lepidoptera</taxon>
        <taxon>Glossata</taxon>
        <taxon>Ditrysia</taxon>
        <taxon>Papilionoidea</taxon>
        <taxon>Nymphalidae</taxon>
        <taxon>Satyrinae</taxon>
        <taxon>Satyrini</taxon>
        <taxon>Mycalesina</taxon>
        <taxon>Bicyclus</taxon>
    </lineage>
</organism>
<dbReference type="SUPFAM" id="SSF53474">
    <property type="entry name" value="alpha/beta-Hydrolases"/>
    <property type="match status" value="1"/>
</dbReference>
<evidence type="ECO:0000256" key="5">
    <source>
        <dbReference type="ARBA" id="ARBA00023180"/>
    </source>
</evidence>
<dbReference type="Gene3D" id="3.40.50.1820">
    <property type="entry name" value="alpha/beta hydrolase"/>
    <property type="match status" value="1"/>
</dbReference>
<keyword evidence="3 6" id="KW-0378">Hydrolase</keyword>
<protein>
    <recommendedName>
        <fullName evidence="6">Carboxylic ester hydrolase</fullName>
        <ecNumber evidence="6">3.1.1.-</ecNumber>
    </recommendedName>
</protein>
<dbReference type="PANTHER" id="PTHR11559">
    <property type="entry name" value="CARBOXYLESTERASE"/>
    <property type="match status" value="1"/>
</dbReference>
<comment type="similarity">
    <text evidence="1 6">Belongs to the type-B carboxylesterase/lipase family.</text>
</comment>
<gene>
    <name evidence="9" type="primary">LOC112045753</name>
</gene>
<sequence length="562" mass="64453">MINSFNFNLLFIALLQICAVHCLREDYEQFQSAPVVTVQEGRLRGTTYNLVDRSTCYAFRGIPYARPPVGDLRFKAPLPPLPWNGVRDARNFGDICVQYNSTYQGSEDCLFLNIYTKSLRRHAKHSVMVYIHGGSYYEGSGDFFLPDFLMLHENIILITLNYRLDIPGFLSLDTPEVPGNAGMKDQVAALRWIQNNIAQFGGDPNSVTIFGESSGASSVTYHMFSKMSTGLFHKVIAQSGVCTHDWAIGRDSKARAFRAGKLLGIETDNVDELLQYFRGLDANALTNLTFATLTPDEMYRGLPEQFIPVVEKKFPGVEAFIDENPVNMLVEGKINRVPLLVGYNSGEGLVILNDHLTKLDIYNREPSYYVQREVKEKISQEQLIDFGDRIKRFYVGNRNITQDDKNIIVDMLTDMHFSYNTHRFVHLYTKLGEKAYLYWFNLVTDLNIIKIALGLTDLKGVSHADELWYLFYNYLNENSYAEQSRLRDIVFRVTKLWTNFAKTGRPTPDNSLGAIWQPYTTKGKEYYKIDEPFALGHRLDKKRVKFWDKMYAEAGLPHIYSK</sequence>
<accession>A0A6J1MQC9</accession>
<dbReference type="InterPro" id="IPR002018">
    <property type="entry name" value="CarbesteraseB"/>
</dbReference>
<feature type="signal peptide" evidence="6">
    <location>
        <begin position="1"/>
        <end position="22"/>
    </location>
</feature>
<evidence type="ECO:0000256" key="6">
    <source>
        <dbReference type="RuleBase" id="RU361235"/>
    </source>
</evidence>
<evidence type="ECO:0000256" key="1">
    <source>
        <dbReference type="ARBA" id="ARBA00005964"/>
    </source>
</evidence>
<dbReference type="RefSeq" id="XP_023937830.2">
    <property type="nucleotide sequence ID" value="XM_024082062.2"/>
</dbReference>
<keyword evidence="2" id="KW-0719">Serine esterase</keyword>
<keyword evidence="4" id="KW-1015">Disulfide bond</keyword>
<evidence type="ECO:0000313" key="9">
    <source>
        <dbReference type="RefSeq" id="XP_023937830.2"/>
    </source>
</evidence>
<evidence type="ECO:0000256" key="3">
    <source>
        <dbReference type="ARBA" id="ARBA00022801"/>
    </source>
</evidence>
<dbReference type="Pfam" id="PF00135">
    <property type="entry name" value="COesterase"/>
    <property type="match status" value="1"/>
</dbReference>
<dbReference type="OrthoDB" id="19653at2759"/>